<dbReference type="PIR" id="T17520">
    <property type="entry name" value="T17520"/>
</dbReference>
<accession>Q89365</accession>
<dbReference type="GeneID" id="918253"/>
<feature type="transmembrane region" description="Helical" evidence="1">
    <location>
        <begin position="89"/>
        <end position="112"/>
    </location>
</feature>
<organism evidence="2 3">
    <name type="scientific">Paramecium bursaria Chlorella virus 1</name>
    <name type="common">PBCV-1</name>
    <dbReference type="NCBI Taxonomy" id="10506"/>
    <lineage>
        <taxon>Viruses</taxon>
        <taxon>Varidnaviria</taxon>
        <taxon>Bamfordvirae</taxon>
        <taxon>Nucleocytoviricota</taxon>
        <taxon>Megaviricetes</taxon>
        <taxon>Algavirales</taxon>
        <taxon>Phycodnaviridae</taxon>
        <taxon>Chlorovirus</taxon>
        <taxon>Chlorovirus vanettense</taxon>
    </lineage>
</organism>
<keyword evidence="1" id="KW-1133">Transmembrane helix</keyword>
<organismHost>
    <name type="scientific">Chlorella</name>
    <dbReference type="NCBI Taxonomy" id="3071"/>
</organismHost>
<proteinExistence type="predicted"/>
<reference evidence="2 3" key="8">
    <citation type="journal article" date="2010" name="J. Virol.">
        <title>Microarray analysis of Paramecium bursaria chlorella virus 1 transcription.</title>
        <authorList>
            <person name="Yanai-Balser G.M."/>
            <person name="Duncan G.A."/>
            <person name="Eudy J.D."/>
            <person name="Wang D."/>
            <person name="Li X."/>
            <person name="Agarkova I.V."/>
            <person name="Dunigan D.D."/>
            <person name="Van Etten J.L."/>
        </authorList>
    </citation>
    <scope>NUCLEOTIDE SEQUENCE [LARGE SCALE GENOMIC DNA]</scope>
</reference>
<evidence type="ECO:0000313" key="2">
    <source>
        <dbReference type="EMBL" id="AAC96398.1"/>
    </source>
</evidence>
<sequence length="178" mass="20284">MFDVTTFPILEFVILTVFAVILPNMFLVLYTDVMRFPYDNVVTVVLPSQFTFPTTSILFPVIPERKTAFVTVKLPVVNVLETFPDVETFLIIIFALSEFTTFASSVFVTLILPDMLAVMTDAFVVCDDIMKALAKFEITKDWPTEIEFANKFPVFKIDKFPTLPVNISVVTEFVLRFP</sequence>
<name>Q89365_PBCV1</name>
<reference evidence="2 3" key="5">
    <citation type="journal article" date="1997" name="Virology">
        <title>Analysis of 74 kb of DNA located at the right end of the 330-kb chlorella virus PBCV-1 genome.</title>
        <authorList>
            <person name="Li Y."/>
            <person name="Lu Z."/>
            <person name="Sun L."/>
            <person name="Ropp S."/>
            <person name="Kutish G.F."/>
            <person name="Rock D.L."/>
            <person name="Van Etten J.L."/>
        </authorList>
    </citation>
    <scope>NUCLEOTIDE SEQUENCE [LARGE SCALE GENOMIC DNA]</scope>
</reference>
<gene>
    <name evidence="2" type="primary">a030R</name>
</gene>
<keyword evidence="3" id="KW-1185">Reference proteome</keyword>
<evidence type="ECO:0000256" key="1">
    <source>
        <dbReference type="SAM" id="Phobius"/>
    </source>
</evidence>
<reference evidence="2 3" key="6">
    <citation type="journal article" date="1999" name="Virology">
        <title>Chlorella virus PBCV-1 encodes a functional homospermidine synthase.</title>
        <authorList>
            <person name="Kaiser A."/>
            <person name="Vollmert M."/>
            <person name="Tholl D."/>
            <person name="Graves M.V."/>
            <person name="Gurnon J.R."/>
            <person name="Xing W."/>
            <person name="Lisec A.D."/>
            <person name="Nickerson K.W."/>
            <person name="Van Etten J.L."/>
        </authorList>
    </citation>
    <scope>NUCLEOTIDE SEQUENCE [LARGE SCALE GENOMIC DNA]</scope>
</reference>
<keyword evidence="1" id="KW-0472">Membrane</keyword>
<reference evidence="2 3" key="4">
    <citation type="journal article" date="1996" name="Virology">
        <title>Analysis of 76 kb of the chlorella virus PBCV-1 330-kb genome: map positions 182 to 258.</title>
        <authorList>
            <person name="Kutish G.F."/>
            <person name="Li Y."/>
            <person name="Lu Z."/>
            <person name="Furuta M."/>
            <person name="Rock D.L."/>
            <person name="Van Etten J.L."/>
        </authorList>
    </citation>
    <scope>NUCLEOTIDE SEQUENCE [LARGE SCALE GENOMIC DNA]</scope>
</reference>
<reference evidence="2 3" key="7">
    <citation type="journal article" date="2000" name="Virology">
        <title>Characterization of a beta-1,3-glucanase encoded by chlorella virus PBCV-1.</title>
        <authorList>
            <person name="Sun L."/>
            <person name="Gurnon J.R."/>
            <person name="Adams B.J."/>
            <person name="Graves M.V."/>
            <person name="Van Etten J.L."/>
        </authorList>
    </citation>
    <scope>NUCLEOTIDE SEQUENCE [LARGE SCALE GENOMIC DNA]</scope>
</reference>
<evidence type="ECO:0000313" key="3">
    <source>
        <dbReference type="Proteomes" id="UP000000862"/>
    </source>
</evidence>
<dbReference type="RefSeq" id="NP_048378.1">
    <property type="nucleotide sequence ID" value="NC_000852.5"/>
</dbReference>
<keyword evidence="1" id="KW-0812">Transmembrane</keyword>
<dbReference type="Proteomes" id="UP000000862">
    <property type="component" value="Segment"/>
</dbReference>
<protein>
    <submittedName>
        <fullName evidence="2">Uncharacterized protein</fullName>
    </submittedName>
</protein>
<feature type="transmembrane region" description="Helical" evidence="1">
    <location>
        <begin position="12"/>
        <end position="30"/>
    </location>
</feature>
<reference evidence="2 3" key="1">
    <citation type="journal article" date="1995" name="Virology">
        <title>Analysis of 45 kb of DNA located at the left end of the chlorella virus PBCV-1 genome.</title>
        <authorList>
            <person name="Lu Z."/>
            <person name="Li Y."/>
            <person name="Zhang Y."/>
            <person name="Kutish G.F."/>
            <person name="Rock D.L."/>
            <person name="Van Etten J.L."/>
        </authorList>
    </citation>
    <scope>NUCLEOTIDE SEQUENCE [LARGE SCALE GENOMIC DNA]</scope>
</reference>
<reference evidence="2 3" key="2">
    <citation type="journal article" date="1995" name="Virology">
        <title>Analysis of 43 kb of the Chlorella virus PBCV-1 330-kb genome: map positions 45 to 88.</title>
        <authorList>
            <person name="Li Y."/>
            <person name="Lu Z."/>
            <person name="Burbank D.E."/>
            <person name="Kutish G.F."/>
            <person name="Rock D.L."/>
            <person name="Van Etten J.L."/>
        </authorList>
    </citation>
    <scope>NUCLEOTIDE SEQUENCE [LARGE SCALE GENOMIC DNA]</scope>
</reference>
<dbReference type="KEGG" id="vg:918253"/>
<dbReference type="EMBL" id="JF411744">
    <property type="protein sequence ID" value="AAC96398.1"/>
    <property type="molecule type" value="Genomic_DNA"/>
</dbReference>
<reference evidence="2 3" key="3">
    <citation type="journal article" date="1996" name="Virology">
        <title>Analysis of 94 kb of the chlorella virus PBCV-1 330-kb genome: map positions 88 to 182.</title>
        <authorList>
            <person name="Lu Z."/>
            <person name="Li Y."/>
            <person name="Que Q."/>
            <person name="Kutish G.F."/>
            <person name="Rock D.L."/>
            <person name="Van Etten J.L."/>
        </authorList>
    </citation>
    <scope>NUCLEOTIDE SEQUENCE [LARGE SCALE GENOMIC DNA]</scope>
</reference>